<organism evidence="6 7">
    <name type="scientific">Drosophila willistoni</name>
    <name type="common">Fruit fly</name>
    <dbReference type="NCBI Taxonomy" id="7260"/>
    <lineage>
        <taxon>Eukaryota</taxon>
        <taxon>Metazoa</taxon>
        <taxon>Ecdysozoa</taxon>
        <taxon>Arthropoda</taxon>
        <taxon>Hexapoda</taxon>
        <taxon>Insecta</taxon>
        <taxon>Pterygota</taxon>
        <taxon>Neoptera</taxon>
        <taxon>Endopterygota</taxon>
        <taxon>Diptera</taxon>
        <taxon>Brachycera</taxon>
        <taxon>Muscomorpha</taxon>
        <taxon>Ephydroidea</taxon>
        <taxon>Drosophilidae</taxon>
        <taxon>Drosophila</taxon>
        <taxon>Sophophora</taxon>
    </lineage>
</organism>
<evidence type="ECO:0000256" key="2">
    <source>
        <dbReference type="ARBA" id="ARBA00022448"/>
    </source>
</evidence>
<keyword evidence="4" id="KW-0677">Repeat</keyword>
<dbReference type="SMR" id="A0A0Q9X8D3"/>
<reference evidence="6 7" key="1">
    <citation type="journal article" date="2007" name="Nature">
        <title>Evolution of genes and genomes on the Drosophila phylogeny.</title>
        <authorList>
            <consortium name="Drosophila 12 Genomes Consortium"/>
            <person name="Clark A.G."/>
            <person name="Eisen M.B."/>
            <person name="Smith D.R."/>
            <person name="Bergman C.M."/>
            <person name="Oliver B."/>
            <person name="Markow T.A."/>
            <person name="Kaufman T.C."/>
            <person name="Kellis M."/>
            <person name="Gelbart W."/>
            <person name="Iyer V.N."/>
            <person name="Pollard D.A."/>
            <person name="Sackton T.B."/>
            <person name="Larracuente A.M."/>
            <person name="Singh N.D."/>
            <person name="Abad J.P."/>
            <person name="Abt D.N."/>
            <person name="Adryan B."/>
            <person name="Aguade M."/>
            <person name="Akashi H."/>
            <person name="Anderson W.W."/>
            <person name="Aquadro C.F."/>
            <person name="Ardell D.H."/>
            <person name="Arguello R."/>
            <person name="Artieri C.G."/>
            <person name="Barbash D.A."/>
            <person name="Barker D."/>
            <person name="Barsanti P."/>
            <person name="Batterham P."/>
            <person name="Batzoglou S."/>
            <person name="Begun D."/>
            <person name="Bhutkar A."/>
            <person name="Blanco E."/>
            <person name="Bosak S.A."/>
            <person name="Bradley R.K."/>
            <person name="Brand A.D."/>
            <person name="Brent M.R."/>
            <person name="Brooks A.N."/>
            <person name="Brown R.H."/>
            <person name="Butlin R.K."/>
            <person name="Caggese C."/>
            <person name="Calvi B.R."/>
            <person name="Bernardo de Carvalho A."/>
            <person name="Caspi A."/>
            <person name="Castrezana S."/>
            <person name="Celniker S.E."/>
            <person name="Chang J.L."/>
            <person name="Chapple C."/>
            <person name="Chatterji S."/>
            <person name="Chinwalla A."/>
            <person name="Civetta A."/>
            <person name="Clifton S.W."/>
            <person name="Comeron J.M."/>
            <person name="Costello J.C."/>
            <person name="Coyne J.A."/>
            <person name="Daub J."/>
            <person name="David R.G."/>
            <person name="Delcher A.L."/>
            <person name="Delehaunty K."/>
            <person name="Do C.B."/>
            <person name="Ebling H."/>
            <person name="Edwards K."/>
            <person name="Eickbush T."/>
            <person name="Evans J.D."/>
            <person name="Filipski A."/>
            <person name="Findeiss S."/>
            <person name="Freyhult E."/>
            <person name="Fulton L."/>
            <person name="Fulton R."/>
            <person name="Garcia A.C."/>
            <person name="Gardiner A."/>
            <person name="Garfield D.A."/>
            <person name="Garvin B.E."/>
            <person name="Gibson G."/>
            <person name="Gilbert D."/>
            <person name="Gnerre S."/>
            <person name="Godfrey J."/>
            <person name="Good R."/>
            <person name="Gotea V."/>
            <person name="Gravely B."/>
            <person name="Greenberg A.J."/>
            <person name="Griffiths-Jones S."/>
            <person name="Gross S."/>
            <person name="Guigo R."/>
            <person name="Gustafson E.A."/>
            <person name="Haerty W."/>
            <person name="Hahn M.W."/>
            <person name="Halligan D.L."/>
            <person name="Halpern A.L."/>
            <person name="Halter G.M."/>
            <person name="Han M.V."/>
            <person name="Heger A."/>
            <person name="Hillier L."/>
            <person name="Hinrichs A.S."/>
            <person name="Holmes I."/>
            <person name="Hoskins R.A."/>
            <person name="Hubisz M.J."/>
            <person name="Hultmark D."/>
            <person name="Huntley M.A."/>
            <person name="Jaffe D.B."/>
            <person name="Jagadeeshan S."/>
            <person name="Jeck W.R."/>
            <person name="Johnson J."/>
            <person name="Jones C.D."/>
            <person name="Jordan W.C."/>
            <person name="Karpen G.H."/>
            <person name="Kataoka E."/>
            <person name="Keightley P.D."/>
            <person name="Kheradpour P."/>
            <person name="Kirkness E.F."/>
            <person name="Koerich L.B."/>
            <person name="Kristiansen K."/>
            <person name="Kudrna D."/>
            <person name="Kulathinal R.J."/>
            <person name="Kumar S."/>
            <person name="Kwok R."/>
            <person name="Lander E."/>
            <person name="Langley C.H."/>
            <person name="Lapoint R."/>
            <person name="Lazzaro B.P."/>
            <person name="Lee S.J."/>
            <person name="Levesque L."/>
            <person name="Li R."/>
            <person name="Lin C.F."/>
            <person name="Lin M.F."/>
            <person name="Lindblad-Toh K."/>
            <person name="Llopart A."/>
            <person name="Long M."/>
            <person name="Low L."/>
            <person name="Lozovsky E."/>
            <person name="Lu J."/>
            <person name="Luo M."/>
            <person name="Machado C.A."/>
            <person name="Makalowski W."/>
            <person name="Marzo M."/>
            <person name="Matsuda M."/>
            <person name="Matzkin L."/>
            <person name="McAllister B."/>
            <person name="McBride C.S."/>
            <person name="McKernan B."/>
            <person name="McKernan K."/>
            <person name="Mendez-Lago M."/>
            <person name="Minx P."/>
            <person name="Mollenhauer M.U."/>
            <person name="Montooth K."/>
            <person name="Mount S.M."/>
            <person name="Mu X."/>
            <person name="Myers E."/>
            <person name="Negre B."/>
            <person name="Newfeld S."/>
            <person name="Nielsen R."/>
            <person name="Noor M.A."/>
            <person name="O'Grady P."/>
            <person name="Pachter L."/>
            <person name="Papaceit M."/>
            <person name="Parisi M.J."/>
            <person name="Parisi M."/>
            <person name="Parts L."/>
            <person name="Pedersen J.S."/>
            <person name="Pesole G."/>
            <person name="Phillippy A.M."/>
            <person name="Ponting C.P."/>
            <person name="Pop M."/>
            <person name="Porcelli D."/>
            <person name="Powell J.R."/>
            <person name="Prohaska S."/>
            <person name="Pruitt K."/>
            <person name="Puig M."/>
            <person name="Quesneville H."/>
            <person name="Ram K.R."/>
            <person name="Rand D."/>
            <person name="Rasmussen M.D."/>
            <person name="Reed L.K."/>
            <person name="Reenan R."/>
            <person name="Reily A."/>
            <person name="Remington K.A."/>
            <person name="Rieger T.T."/>
            <person name="Ritchie M.G."/>
            <person name="Robin C."/>
            <person name="Rogers Y.H."/>
            <person name="Rohde C."/>
            <person name="Rozas J."/>
            <person name="Rubenfield M.J."/>
            <person name="Ruiz A."/>
            <person name="Russo S."/>
            <person name="Salzberg S.L."/>
            <person name="Sanchez-Gracia A."/>
            <person name="Saranga D.J."/>
            <person name="Sato H."/>
            <person name="Schaeffer S.W."/>
            <person name="Schatz M.C."/>
            <person name="Schlenke T."/>
            <person name="Schwartz R."/>
            <person name="Segarra C."/>
            <person name="Singh R.S."/>
            <person name="Sirot L."/>
            <person name="Sirota M."/>
            <person name="Sisneros N.B."/>
            <person name="Smith C.D."/>
            <person name="Smith T.F."/>
            <person name="Spieth J."/>
            <person name="Stage D.E."/>
            <person name="Stark A."/>
            <person name="Stephan W."/>
            <person name="Strausberg R.L."/>
            <person name="Strempel S."/>
            <person name="Sturgill D."/>
            <person name="Sutton G."/>
            <person name="Sutton G.G."/>
            <person name="Tao W."/>
            <person name="Teichmann S."/>
            <person name="Tobari Y.N."/>
            <person name="Tomimura Y."/>
            <person name="Tsolas J.M."/>
            <person name="Valente V.L."/>
            <person name="Venter E."/>
            <person name="Venter J.C."/>
            <person name="Vicario S."/>
            <person name="Vieira F.G."/>
            <person name="Vilella A.J."/>
            <person name="Villasante A."/>
            <person name="Walenz B."/>
            <person name="Wang J."/>
            <person name="Wasserman M."/>
            <person name="Watts T."/>
            <person name="Wilson D."/>
            <person name="Wilson R.K."/>
            <person name="Wing R.A."/>
            <person name="Wolfner M.F."/>
            <person name="Wong A."/>
            <person name="Wong G.K."/>
            <person name="Wu C.I."/>
            <person name="Wu G."/>
            <person name="Yamamoto D."/>
            <person name="Yang H.P."/>
            <person name="Yang S.P."/>
            <person name="Yorke J.A."/>
            <person name="Yoshida K."/>
            <person name="Zdobnov E."/>
            <person name="Zhang P."/>
            <person name="Zhang Y."/>
            <person name="Zimin A.V."/>
            <person name="Baldwin J."/>
            <person name="Abdouelleil A."/>
            <person name="Abdulkadir J."/>
            <person name="Abebe A."/>
            <person name="Abera B."/>
            <person name="Abreu J."/>
            <person name="Acer S.C."/>
            <person name="Aftuck L."/>
            <person name="Alexander A."/>
            <person name="An P."/>
            <person name="Anderson E."/>
            <person name="Anderson S."/>
            <person name="Arachi H."/>
            <person name="Azer M."/>
            <person name="Bachantsang P."/>
            <person name="Barry A."/>
            <person name="Bayul T."/>
            <person name="Berlin A."/>
            <person name="Bessette D."/>
            <person name="Bloom T."/>
            <person name="Blye J."/>
            <person name="Boguslavskiy L."/>
            <person name="Bonnet C."/>
            <person name="Boukhgalter B."/>
            <person name="Bourzgui I."/>
            <person name="Brown A."/>
            <person name="Cahill P."/>
            <person name="Channer S."/>
            <person name="Cheshatsang Y."/>
            <person name="Chuda L."/>
            <person name="Citroen M."/>
            <person name="Collymore A."/>
            <person name="Cooke P."/>
            <person name="Costello M."/>
            <person name="D'Aco K."/>
            <person name="Daza R."/>
            <person name="De Haan G."/>
            <person name="DeGray S."/>
            <person name="DeMaso C."/>
            <person name="Dhargay N."/>
            <person name="Dooley K."/>
            <person name="Dooley E."/>
            <person name="Doricent M."/>
            <person name="Dorje P."/>
            <person name="Dorjee K."/>
            <person name="Dupes A."/>
            <person name="Elong R."/>
            <person name="Falk J."/>
            <person name="Farina A."/>
            <person name="Faro S."/>
            <person name="Ferguson D."/>
            <person name="Fisher S."/>
            <person name="Foley C.D."/>
            <person name="Franke A."/>
            <person name="Friedrich D."/>
            <person name="Gadbois L."/>
            <person name="Gearin G."/>
            <person name="Gearin C.R."/>
            <person name="Giannoukos G."/>
            <person name="Goode T."/>
            <person name="Graham J."/>
            <person name="Grandbois E."/>
            <person name="Grewal S."/>
            <person name="Gyaltsen K."/>
            <person name="Hafez N."/>
            <person name="Hagos B."/>
            <person name="Hall J."/>
            <person name="Henson C."/>
            <person name="Hollinger A."/>
            <person name="Honan T."/>
            <person name="Huard M.D."/>
            <person name="Hughes L."/>
            <person name="Hurhula B."/>
            <person name="Husby M.E."/>
            <person name="Kamat A."/>
            <person name="Kanga B."/>
            <person name="Kashin S."/>
            <person name="Khazanovich D."/>
            <person name="Kisner P."/>
            <person name="Lance K."/>
            <person name="Lara M."/>
            <person name="Lee W."/>
            <person name="Lennon N."/>
            <person name="Letendre F."/>
            <person name="LeVine R."/>
            <person name="Lipovsky A."/>
            <person name="Liu X."/>
            <person name="Liu J."/>
            <person name="Liu S."/>
            <person name="Lokyitsang T."/>
            <person name="Lokyitsang Y."/>
            <person name="Lubonja R."/>
            <person name="Lui A."/>
            <person name="MacDonald P."/>
            <person name="Magnisalis V."/>
            <person name="Maru K."/>
            <person name="Matthews C."/>
            <person name="McCusker W."/>
            <person name="McDonough S."/>
            <person name="Mehta T."/>
            <person name="Meldrim J."/>
            <person name="Meneus L."/>
            <person name="Mihai O."/>
            <person name="Mihalev A."/>
            <person name="Mihova T."/>
            <person name="Mittelman R."/>
            <person name="Mlenga V."/>
            <person name="Montmayeur A."/>
            <person name="Mulrain L."/>
            <person name="Navidi A."/>
            <person name="Naylor J."/>
            <person name="Negash T."/>
            <person name="Nguyen T."/>
            <person name="Nguyen N."/>
            <person name="Nicol R."/>
            <person name="Norbu C."/>
            <person name="Norbu N."/>
            <person name="Novod N."/>
            <person name="O'Neill B."/>
            <person name="Osman S."/>
            <person name="Markiewicz E."/>
            <person name="Oyono O.L."/>
            <person name="Patti C."/>
            <person name="Phunkhang P."/>
            <person name="Pierre F."/>
            <person name="Priest M."/>
            <person name="Raghuraman S."/>
            <person name="Rege F."/>
            <person name="Reyes R."/>
            <person name="Rise C."/>
            <person name="Rogov P."/>
            <person name="Ross K."/>
            <person name="Ryan E."/>
            <person name="Settipalli S."/>
            <person name="Shea T."/>
            <person name="Sherpa N."/>
            <person name="Shi L."/>
            <person name="Shih D."/>
            <person name="Sparrow T."/>
            <person name="Spaulding J."/>
            <person name="Stalker J."/>
            <person name="Stange-Thomann N."/>
            <person name="Stavropoulos S."/>
            <person name="Stone C."/>
            <person name="Strader C."/>
            <person name="Tesfaye S."/>
            <person name="Thomson T."/>
            <person name="Thoulutsang Y."/>
            <person name="Thoulutsang D."/>
            <person name="Topham K."/>
            <person name="Topping I."/>
            <person name="Tsamla T."/>
            <person name="Vassiliev H."/>
            <person name="Vo A."/>
            <person name="Wangchuk T."/>
            <person name="Wangdi T."/>
            <person name="Weiand M."/>
            <person name="Wilkinson J."/>
            <person name="Wilson A."/>
            <person name="Yadav S."/>
            <person name="Young G."/>
            <person name="Yu Q."/>
            <person name="Zembek L."/>
            <person name="Zhong D."/>
            <person name="Zimmer A."/>
            <person name="Zwirko Z."/>
            <person name="Jaffe D.B."/>
            <person name="Alvarez P."/>
            <person name="Brockman W."/>
            <person name="Butler J."/>
            <person name="Chin C."/>
            <person name="Gnerre S."/>
            <person name="Grabherr M."/>
            <person name="Kleber M."/>
            <person name="Mauceli E."/>
            <person name="MacCallum I."/>
        </authorList>
    </citation>
    <scope>NUCLEOTIDE SEQUENCE [LARGE SCALE GENOMIC DNA]</scope>
    <source>
        <strain evidence="7">Tucson 14030-0811.24</strain>
    </source>
</reference>
<dbReference type="InParanoid" id="A0A0Q9X8D3"/>
<dbReference type="InterPro" id="IPR040122">
    <property type="entry name" value="Importin_beta"/>
</dbReference>
<dbReference type="GO" id="GO:0006606">
    <property type="term" value="P:protein import into nucleus"/>
    <property type="evidence" value="ECO:0007669"/>
    <property type="project" value="InterPro"/>
</dbReference>
<dbReference type="eggNOG" id="KOG2171">
    <property type="taxonomic scope" value="Eukaryota"/>
</dbReference>
<dbReference type="AlphaFoldDB" id="A0A0Q9X8D3"/>
<evidence type="ECO:0000313" key="6">
    <source>
        <dbReference type="EMBL" id="KRG00344.1"/>
    </source>
</evidence>
<dbReference type="OrthoDB" id="7862313at2759"/>
<keyword evidence="3" id="KW-0963">Cytoplasm</keyword>
<keyword evidence="2" id="KW-0813">Transport</keyword>
<dbReference type="Proteomes" id="UP000007798">
    <property type="component" value="Unassembled WGS sequence"/>
</dbReference>
<dbReference type="SUPFAM" id="SSF48371">
    <property type="entry name" value="ARM repeat"/>
    <property type="match status" value="2"/>
</dbReference>
<dbReference type="FunCoup" id="A0A0Q9X8D3">
    <property type="interactions" value="1537"/>
</dbReference>
<gene>
    <name evidence="6" type="primary">Dwil\GK16644</name>
    <name evidence="6" type="ORF">Dwil_GK16644</name>
</gene>
<evidence type="ECO:0000256" key="5">
    <source>
        <dbReference type="ARBA" id="ARBA00022927"/>
    </source>
</evidence>
<evidence type="ECO:0008006" key="8">
    <source>
        <dbReference type="Google" id="ProtNLM"/>
    </source>
</evidence>
<dbReference type="KEGG" id="dwi:6652971"/>
<dbReference type="InterPro" id="IPR016024">
    <property type="entry name" value="ARM-type_fold"/>
</dbReference>
<accession>A0A0Q9X8D3</accession>
<dbReference type="EMBL" id="CH964291">
    <property type="protein sequence ID" value="KRG00344.1"/>
    <property type="molecule type" value="Genomic_DNA"/>
</dbReference>
<evidence type="ECO:0000256" key="3">
    <source>
        <dbReference type="ARBA" id="ARBA00022490"/>
    </source>
</evidence>
<dbReference type="InterPro" id="IPR011989">
    <property type="entry name" value="ARM-like"/>
</dbReference>
<evidence type="ECO:0000256" key="1">
    <source>
        <dbReference type="ARBA" id="ARBA00004496"/>
    </source>
</evidence>
<name>A0A0Q9X8D3_DROWI</name>
<dbReference type="STRING" id="7260.A0A0Q9X8D3"/>
<keyword evidence="7" id="KW-1185">Reference proteome</keyword>
<evidence type="ECO:0000313" key="7">
    <source>
        <dbReference type="Proteomes" id="UP000007798"/>
    </source>
</evidence>
<comment type="subcellular location">
    <subcellularLocation>
        <location evidence="1">Cytoplasm</location>
    </subcellularLocation>
</comment>
<protein>
    <recommendedName>
        <fullName evidence="8">TOG domain-containing protein</fullName>
    </recommendedName>
</protein>
<sequence>MLNIIKSGIADQALVVRKAAFFTLGQFSEHLQPEISKFAPQILPVLFDFLHQLVVELKMGQPEPKHLERMFYALETYCENLEDNIVPHLPLLMDRLFETLDNNNSPRLRELALSAVASTATAAKEHMMPYFPRIVTIFQAYLVKECAEEANSLRIQAIDTLAAITREIGKENFIPLANDTMTYCLMMLSEGPDDPDIRRSIYNLMGALSKVVNESMAYVYPKIMDRVIESVISFEDILPIVQENAARSLYLEGEENGFDREIDLDNTDDEDDELDGFTAENDFVMEKEEAILALKEFATNTRSAFAPYLQSAFENVYKVINHPQDSIRKAAVETICEFVAALHRLGDTDGVRWASEIAMPKFVQIIRKDEERTVVIHLLEVMTDLLREIKTAAVPSQEISELIFNCIKDVLNAKMACQFNEPSEAGDEEDPEDSEYDEMLIENAGNLFPMFGLAIQPEQFSLYFGRIFNIFTNKLNKAKRNDSAEQRAFVYDVLADSVKSLGSCVVTYFDILCPLFIGGVSDKDAKVRKNCFFGLGELVLYAEEKSFETYPVILQTLSNAISKELNPSAMDNICGAVARLLVLNHEAVPLAQVLPVFLNHLPLCEDTEENDMILKAFCALYMKAHYSIVDFIEQMLAIVIDVLYKKQMPDKESTASAIEFVKEIRQQYPNKFNNVINSNQEVYAFVNSL</sequence>
<proteinExistence type="predicted"/>
<dbReference type="PANTHER" id="PTHR10527">
    <property type="entry name" value="IMPORTIN BETA"/>
    <property type="match status" value="1"/>
</dbReference>
<dbReference type="Gene3D" id="1.25.10.10">
    <property type="entry name" value="Leucine-rich Repeat Variant"/>
    <property type="match status" value="1"/>
</dbReference>
<evidence type="ECO:0000256" key="4">
    <source>
        <dbReference type="ARBA" id="ARBA00022737"/>
    </source>
</evidence>
<dbReference type="GO" id="GO:0005737">
    <property type="term" value="C:cytoplasm"/>
    <property type="evidence" value="ECO:0007669"/>
    <property type="project" value="UniProtKB-SubCell"/>
</dbReference>
<keyword evidence="5" id="KW-0653">Protein transport</keyword>